<dbReference type="Proteomes" id="UP000313359">
    <property type="component" value="Unassembled WGS sequence"/>
</dbReference>
<accession>A0A5C2SUU4</accession>
<reference evidence="2" key="1">
    <citation type="journal article" date="2018" name="Genome Biol. Evol.">
        <title>Genomics and development of Lentinus tigrinus, a white-rot wood-decaying mushroom with dimorphic fruiting bodies.</title>
        <authorList>
            <person name="Wu B."/>
            <person name="Xu Z."/>
            <person name="Knudson A."/>
            <person name="Carlson A."/>
            <person name="Chen N."/>
            <person name="Kovaka S."/>
            <person name="LaButti K."/>
            <person name="Lipzen A."/>
            <person name="Pennachio C."/>
            <person name="Riley R."/>
            <person name="Schakwitz W."/>
            <person name="Umezawa K."/>
            <person name="Ohm R.A."/>
            <person name="Grigoriev I.V."/>
            <person name="Nagy L.G."/>
            <person name="Gibbons J."/>
            <person name="Hibbett D."/>
        </authorList>
    </citation>
    <scope>NUCLEOTIDE SEQUENCE [LARGE SCALE GENOMIC DNA]</scope>
    <source>
        <strain evidence="2">ALCF2SS1-6</strain>
    </source>
</reference>
<feature type="compositionally biased region" description="Low complexity" evidence="1">
    <location>
        <begin position="243"/>
        <end position="259"/>
    </location>
</feature>
<dbReference type="AlphaFoldDB" id="A0A5C2SUU4"/>
<gene>
    <name evidence="2" type="ORF">L227DRAFT_277157</name>
</gene>
<keyword evidence="3" id="KW-1185">Reference proteome</keyword>
<dbReference type="EMBL" id="ML122253">
    <property type="protein sequence ID" value="RPD65046.1"/>
    <property type="molecule type" value="Genomic_DNA"/>
</dbReference>
<organism evidence="2 3">
    <name type="scientific">Lentinus tigrinus ALCF2SS1-6</name>
    <dbReference type="NCBI Taxonomy" id="1328759"/>
    <lineage>
        <taxon>Eukaryota</taxon>
        <taxon>Fungi</taxon>
        <taxon>Dikarya</taxon>
        <taxon>Basidiomycota</taxon>
        <taxon>Agaricomycotina</taxon>
        <taxon>Agaricomycetes</taxon>
        <taxon>Polyporales</taxon>
        <taxon>Polyporaceae</taxon>
        <taxon>Lentinus</taxon>
    </lineage>
</organism>
<sequence>MPPMNYHFGSGATQLSFLDAPTAPGTQGGVSQGGAPSCHGDMLAPLFEAYDGTEYTQDIFACPLYAGDDILSPVVDFGFSALPPNPPSPASRSSSMSRSSFASFSPCSPGDYPTPVSDSAVTTPAPSEACIGWPSGDPQALLGQHLWLGLDGKGTHEPSYVSGSAPLSPTDCFAFDLSHIPHLIPSATTGRFAETRRHSEPANLAALHSVPFYASSRDVPSQIASVPVPAAFMPRPIADNLASTSASASNSALPSSIAPHQTELPRPLEVQQPKPVRGFKPPILLSGYQYDPKDFVRRRSEPILALPPLDISSHEPVEEAEDAMEFEDGFEDTGGDDDVDPGMLDGMDVGSWLGMSQDGAIFDPNWSWFQPGMEASSVLRTGHDGFDWSMAAGASYPTVAPGSGSRTISWDAFFVTTH</sequence>
<evidence type="ECO:0000256" key="1">
    <source>
        <dbReference type="SAM" id="MobiDB-lite"/>
    </source>
</evidence>
<protein>
    <submittedName>
        <fullName evidence="2">Uncharacterized protein</fullName>
    </submittedName>
</protein>
<name>A0A5C2SUU4_9APHY</name>
<evidence type="ECO:0000313" key="2">
    <source>
        <dbReference type="EMBL" id="RPD65046.1"/>
    </source>
</evidence>
<dbReference type="OrthoDB" id="2754409at2759"/>
<proteinExistence type="predicted"/>
<feature type="region of interest" description="Disordered" evidence="1">
    <location>
        <begin position="243"/>
        <end position="266"/>
    </location>
</feature>
<evidence type="ECO:0000313" key="3">
    <source>
        <dbReference type="Proteomes" id="UP000313359"/>
    </source>
</evidence>